<dbReference type="Proteomes" id="UP001160148">
    <property type="component" value="Unassembled WGS sequence"/>
</dbReference>
<protein>
    <recommendedName>
        <fullName evidence="1">Pre-C2HC domain-containing protein</fullName>
    </recommendedName>
</protein>
<keyword evidence="3" id="KW-1185">Reference proteome</keyword>
<name>A0AAV0W481_9HEMI</name>
<sequence>MSYSHEDQTPGRTPASRTKVIDPLLQRILHRHEVTNSFFSNYPLKQQLGRQRIPNLQIELPHVKQERISPIIIEPSHWIKAIPKIMLLFPNGKLTAKFFNNNIRALATHSATYRQAQDFLEKAKIPFHTFSLPVDRSLNFLLRGINNNTLVKDVQNELSELGFETTHIRQLLKNGKPLPMYMVTLPCNPTNKKLFNLTSIYYISITVKQYRASEPSQCFNC</sequence>
<dbReference type="Pfam" id="PF07530">
    <property type="entry name" value="PRE_C2HC"/>
    <property type="match status" value="1"/>
</dbReference>
<dbReference type="InterPro" id="IPR006579">
    <property type="entry name" value="Pre_C2HC_dom"/>
</dbReference>
<proteinExistence type="predicted"/>
<dbReference type="EMBL" id="CARXXK010000001">
    <property type="protein sequence ID" value="CAI6350597.1"/>
    <property type="molecule type" value="Genomic_DNA"/>
</dbReference>
<comment type="caution">
    <text evidence="2">The sequence shown here is derived from an EMBL/GenBank/DDBJ whole genome shotgun (WGS) entry which is preliminary data.</text>
</comment>
<evidence type="ECO:0000313" key="2">
    <source>
        <dbReference type="EMBL" id="CAI6350597.1"/>
    </source>
</evidence>
<organism evidence="2 3">
    <name type="scientific">Macrosiphum euphorbiae</name>
    <name type="common">potato aphid</name>
    <dbReference type="NCBI Taxonomy" id="13131"/>
    <lineage>
        <taxon>Eukaryota</taxon>
        <taxon>Metazoa</taxon>
        <taxon>Ecdysozoa</taxon>
        <taxon>Arthropoda</taxon>
        <taxon>Hexapoda</taxon>
        <taxon>Insecta</taxon>
        <taxon>Pterygota</taxon>
        <taxon>Neoptera</taxon>
        <taxon>Paraneoptera</taxon>
        <taxon>Hemiptera</taxon>
        <taxon>Sternorrhyncha</taxon>
        <taxon>Aphidomorpha</taxon>
        <taxon>Aphidoidea</taxon>
        <taxon>Aphididae</taxon>
        <taxon>Macrosiphini</taxon>
        <taxon>Macrosiphum</taxon>
    </lineage>
</organism>
<feature type="domain" description="Pre-C2HC" evidence="1">
    <location>
        <begin position="153"/>
        <end position="207"/>
    </location>
</feature>
<accession>A0AAV0W481</accession>
<evidence type="ECO:0000313" key="3">
    <source>
        <dbReference type="Proteomes" id="UP001160148"/>
    </source>
</evidence>
<reference evidence="2 3" key="1">
    <citation type="submission" date="2023-01" db="EMBL/GenBank/DDBJ databases">
        <authorList>
            <person name="Whitehead M."/>
        </authorList>
    </citation>
    <scope>NUCLEOTIDE SEQUENCE [LARGE SCALE GENOMIC DNA]</scope>
</reference>
<gene>
    <name evidence="2" type="ORF">MEUPH1_LOCUS7039</name>
</gene>
<dbReference type="AlphaFoldDB" id="A0AAV0W481"/>
<evidence type="ECO:0000259" key="1">
    <source>
        <dbReference type="Pfam" id="PF07530"/>
    </source>
</evidence>